<dbReference type="SMART" id="SM00387">
    <property type="entry name" value="HATPase_c"/>
    <property type="match status" value="1"/>
</dbReference>
<evidence type="ECO:0000256" key="8">
    <source>
        <dbReference type="SAM" id="Phobius"/>
    </source>
</evidence>
<comment type="caution">
    <text evidence="10">The sequence shown here is derived from an EMBL/GenBank/DDBJ whole genome shotgun (WGS) entry which is preliminary data.</text>
</comment>
<protein>
    <recommendedName>
        <fullName evidence="2">histidine kinase</fullName>
        <ecNumber evidence="2">2.7.13.3</ecNumber>
    </recommendedName>
</protein>
<evidence type="ECO:0000256" key="7">
    <source>
        <dbReference type="ARBA" id="ARBA00023136"/>
    </source>
</evidence>
<keyword evidence="6" id="KW-0902">Two-component regulatory system</keyword>
<evidence type="ECO:0000256" key="4">
    <source>
        <dbReference type="ARBA" id="ARBA00022679"/>
    </source>
</evidence>
<dbReference type="GO" id="GO:0000155">
    <property type="term" value="F:phosphorelay sensor kinase activity"/>
    <property type="evidence" value="ECO:0007669"/>
    <property type="project" value="InterPro"/>
</dbReference>
<dbReference type="GO" id="GO:0016036">
    <property type="term" value="P:cellular response to phosphate starvation"/>
    <property type="evidence" value="ECO:0007669"/>
    <property type="project" value="TreeGrafter"/>
</dbReference>
<dbReference type="Pfam" id="PF00512">
    <property type="entry name" value="HisKA"/>
    <property type="match status" value="1"/>
</dbReference>
<keyword evidence="8" id="KW-1133">Transmembrane helix</keyword>
<comment type="catalytic activity">
    <reaction evidence="1">
        <text>ATP + protein L-histidine = ADP + protein N-phospho-L-histidine.</text>
        <dbReference type="EC" id="2.7.13.3"/>
    </reaction>
</comment>
<keyword evidence="7 8" id="KW-0472">Membrane</keyword>
<feature type="domain" description="Histidine kinase" evidence="9">
    <location>
        <begin position="136"/>
        <end position="353"/>
    </location>
</feature>
<sequence>MFQKARIKLTTWYLLIIMTISILFSLAIYAAVNRDLHRIERFQRVRQEEREGLVPALEQFRRDRERLGLPPPSIPGGFNTPDPEIIKETRIRLISTLGLVNLGILGLAGLAGYFLAGRTLRPIKEMVDEQNRFIADASHELRTPITSLRSEIEVAQRDKDLTLKNAKNILASNLEEVKNLQTLSDDLIELTRFQKDNSNFVFKNISLKAVIQEACRKAEQLAKKKGIKIQNKIKNFTLQVEKNTFCQLFVILLDNAIKYNPKGTKIILSSEKTDDHVIIKVSDTGSGIKKEEIQHLFDRFYRGDKSRTKLEVAGYGLGLSIAKGIVEKHSGSIEVESEEGKGTTFTVKIPIKHS</sequence>
<dbReference type="AlphaFoldDB" id="A0A1F5FU26"/>
<dbReference type="FunFam" id="3.30.565.10:FF:000006">
    <property type="entry name" value="Sensor histidine kinase WalK"/>
    <property type="match status" value="1"/>
</dbReference>
<dbReference type="EC" id="2.7.13.3" evidence="2"/>
<dbReference type="InterPro" id="IPR003661">
    <property type="entry name" value="HisK_dim/P_dom"/>
</dbReference>
<reference evidence="10 11" key="1">
    <citation type="journal article" date="2016" name="Nat. Commun.">
        <title>Thousands of microbial genomes shed light on interconnected biogeochemical processes in an aquifer system.</title>
        <authorList>
            <person name="Anantharaman K."/>
            <person name="Brown C.T."/>
            <person name="Hug L.A."/>
            <person name="Sharon I."/>
            <person name="Castelle C.J."/>
            <person name="Probst A.J."/>
            <person name="Thomas B.C."/>
            <person name="Singh A."/>
            <person name="Wilkins M.J."/>
            <person name="Karaoz U."/>
            <person name="Brodie E.L."/>
            <person name="Williams K.H."/>
            <person name="Hubbard S.S."/>
            <person name="Banfield J.F."/>
        </authorList>
    </citation>
    <scope>NUCLEOTIDE SEQUENCE [LARGE SCALE GENOMIC DNA]</scope>
</reference>
<dbReference type="InterPro" id="IPR003594">
    <property type="entry name" value="HATPase_dom"/>
</dbReference>
<dbReference type="Pfam" id="PF02518">
    <property type="entry name" value="HATPase_c"/>
    <property type="match status" value="1"/>
</dbReference>
<accession>A0A1F5FU26</accession>
<evidence type="ECO:0000256" key="1">
    <source>
        <dbReference type="ARBA" id="ARBA00000085"/>
    </source>
</evidence>
<feature type="transmembrane region" description="Helical" evidence="8">
    <location>
        <begin position="12"/>
        <end position="32"/>
    </location>
</feature>
<evidence type="ECO:0000256" key="3">
    <source>
        <dbReference type="ARBA" id="ARBA00022553"/>
    </source>
</evidence>
<dbReference type="SUPFAM" id="SSF55874">
    <property type="entry name" value="ATPase domain of HSP90 chaperone/DNA topoisomerase II/histidine kinase"/>
    <property type="match status" value="1"/>
</dbReference>
<evidence type="ECO:0000259" key="9">
    <source>
        <dbReference type="PROSITE" id="PS50109"/>
    </source>
</evidence>
<dbReference type="GO" id="GO:0005886">
    <property type="term" value="C:plasma membrane"/>
    <property type="evidence" value="ECO:0007669"/>
    <property type="project" value="TreeGrafter"/>
</dbReference>
<dbReference type="EMBL" id="MFAU01000061">
    <property type="protein sequence ID" value="OGD83092.1"/>
    <property type="molecule type" value="Genomic_DNA"/>
</dbReference>
<dbReference type="FunFam" id="1.10.287.130:FF:000001">
    <property type="entry name" value="Two-component sensor histidine kinase"/>
    <property type="match status" value="1"/>
</dbReference>
<dbReference type="Proteomes" id="UP000179252">
    <property type="component" value="Unassembled WGS sequence"/>
</dbReference>
<dbReference type="SUPFAM" id="SSF47384">
    <property type="entry name" value="Homodimeric domain of signal transducing histidine kinase"/>
    <property type="match status" value="1"/>
</dbReference>
<feature type="transmembrane region" description="Helical" evidence="8">
    <location>
        <begin position="93"/>
        <end position="116"/>
    </location>
</feature>
<keyword evidence="8" id="KW-0812">Transmembrane</keyword>
<evidence type="ECO:0000256" key="2">
    <source>
        <dbReference type="ARBA" id="ARBA00012438"/>
    </source>
</evidence>
<dbReference type="PRINTS" id="PR00344">
    <property type="entry name" value="BCTRLSENSOR"/>
</dbReference>
<dbReference type="PANTHER" id="PTHR45453:SF1">
    <property type="entry name" value="PHOSPHATE REGULON SENSOR PROTEIN PHOR"/>
    <property type="match status" value="1"/>
</dbReference>
<organism evidence="10 11">
    <name type="scientific">Candidatus Curtissbacteria bacterium RBG_13_40_7</name>
    <dbReference type="NCBI Taxonomy" id="1797706"/>
    <lineage>
        <taxon>Bacteria</taxon>
        <taxon>Candidatus Curtissiibacteriota</taxon>
    </lineage>
</organism>
<dbReference type="InterPro" id="IPR005467">
    <property type="entry name" value="His_kinase_dom"/>
</dbReference>
<proteinExistence type="predicted"/>
<dbReference type="InterPro" id="IPR004358">
    <property type="entry name" value="Sig_transdc_His_kin-like_C"/>
</dbReference>
<dbReference type="SMART" id="SM00388">
    <property type="entry name" value="HisKA"/>
    <property type="match status" value="1"/>
</dbReference>
<evidence type="ECO:0000256" key="5">
    <source>
        <dbReference type="ARBA" id="ARBA00022777"/>
    </source>
</evidence>
<evidence type="ECO:0000313" key="10">
    <source>
        <dbReference type="EMBL" id="OGD83092.1"/>
    </source>
</evidence>
<dbReference type="PANTHER" id="PTHR45453">
    <property type="entry name" value="PHOSPHATE REGULON SENSOR PROTEIN PHOR"/>
    <property type="match status" value="1"/>
</dbReference>
<gene>
    <name evidence="10" type="ORF">A2165_04120</name>
</gene>
<evidence type="ECO:0000313" key="11">
    <source>
        <dbReference type="Proteomes" id="UP000179252"/>
    </source>
</evidence>
<keyword evidence="3" id="KW-0597">Phosphoprotein</keyword>
<keyword evidence="5" id="KW-0418">Kinase</keyword>
<dbReference type="Gene3D" id="3.30.565.10">
    <property type="entry name" value="Histidine kinase-like ATPase, C-terminal domain"/>
    <property type="match status" value="1"/>
</dbReference>
<dbReference type="PROSITE" id="PS50109">
    <property type="entry name" value="HIS_KIN"/>
    <property type="match status" value="1"/>
</dbReference>
<dbReference type="InterPro" id="IPR036097">
    <property type="entry name" value="HisK_dim/P_sf"/>
</dbReference>
<dbReference type="InterPro" id="IPR036890">
    <property type="entry name" value="HATPase_C_sf"/>
</dbReference>
<dbReference type="GO" id="GO:0004721">
    <property type="term" value="F:phosphoprotein phosphatase activity"/>
    <property type="evidence" value="ECO:0007669"/>
    <property type="project" value="TreeGrafter"/>
</dbReference>
<dbReference type="CDD" id="cd00082">
    <property type="entry name" value="HisKA"/>
    <property type="match status" value="1"/>
</dbReference>
<name>A0A1F5FU26_9BACT</name>
<keyword evidence="4" id="KW-0808">Transferase</keyword>
<dbReference type="Gene3D" id="1.10.287.130">
    <property type="match status" value="1"/>
</dbReference>
<dbReference type="InterPro" id="IPR050351">
    <property type="entry name" value="BphY/WalK/GraS-like"/>
</dbReference>
<evidence type="ECO:0000256" key="6">
    <source>
        <dbReference type="ARBA" id="ARBA00023012"/>
    </source>
</evidence>